<proteinExistence type="predicted"/>
<sequence length="31" mass="3891">MGFWSRFPYEIARREHLRLMLFLKSNHDNKP</sequence>
<dbReference type="EMBL" id="GGEC01077688">
    <property type="protein sequence ID" value="MBX58172.1"/>
    <property type="molecule type" value="Transcribed_RNA"/>
</dbReference>
<name>A0A2P2PTV8_RHIMU</name>
<organism evidence="1">
    <name type="scientific">Rhizophora mucronata</name>
    <name type="common">Asiatic mangrove</name>
    <dbReference type="NCBI Taxonomy" id="61149"/>
    <lineage>
        <taxon>Eukaryota</taxon>
        <taxon>Viridiplantae</taxon>
        <taxon>Streptophyta</taxon>
        <taxon>Embryophyta</taxon>
        <taxon>Tracheophyta</taxon>
        <taxon>Spermatophyta</taxon>
        <taxon>Magnoliopsida</taxon>
        <taxon>eudicotyledons</taxon>
        <taxon>Gunneridae</taxon>
        <taxon>Pentapetalae</taxon>
        <taxon>rosids</taxon>
        <taxon>fabids</taxon>
        <taxon>Malpighiales</taxon>
        <taxon>Rhizophoraceae</taxon>
        <taxon>Rhizophora</taxon>
    </lineage>
</organism>
<protein>
    <submittedName>
        <fullName evidence="1">Uncharacterized protein</fullName>
    </submittedName>
</protein>
<evidence type="ECO:0000313" key="1">
    <source>
        <dbReference type="EMBL" id="MBX58172.1"/>
    </source>
</evidence>
<dbReference type="AlphaFoldDB" id="A0A2P2PTV8"/>
<accession>A0A2P2PTV8</accession>
<reference evidence="1" key="1">
    <citation type="submission" date="2018-02" db="EMBL/GenBank/DDBJ databases">
        <title>Rhizophora mucronata_Transcriptome.</title>
        <authorList>
            <person name="Meera S.P."/>
            <person name="Sreeshan A."/>
            <person name="Augustine A."/>
        </authorList>
    </citation>
    <scope>NUCLEOTIDE SEQUENCE</scope>
    <source>
        <tissue evidence="1">Leaf</tissue>
    </source>
</reference>